<comment type="caution">
    <text evidence="1">The sequence shown here is derived from an EMBL/GenBank/DDBJ whole genome shotgun (WGS) entry which is preliminary data.</text>
</comment>
<name>A0A813F6X2_POLGL</name>
<accession>A0A813F6X2</accession>
<dbReference type="PANTHER" id="PTHR46363">
    <property type="entry name" value="DEOXYRIBONUCLEASE TATDN2-RELATED"/>
    <property type="match status" value="1"/>
</dbReference>
<gene>
    <name evidence="1" type="ORF">PGLA1383_LOCUS24025</name>
</gene>
<dbReference type="Gene3D" id="1.25.40.20">
    <property type="entry name" value="Ankyrin repeat-containing domain"/>
    <property type="match status" value="1"/>
</dbReference>
<dbReference type="SUPFAM" id="SSF51556">
    <property type="entry name" value="Metallo-dependent hydrolases"/>
    <property type="match status" value="1"/>
</dbReference>
<keyword evidence="2" id="KW-1185">Reference proteome</keyword>
<dbReference type="SUPFAM" id="SSF48403">
    <property type="entry name" value="Ankyrin repeat"/>
    <property type="match status" value="1"/>
</dbReference>
<dbReference type="Proteomes" id="UP000654075">
    <property type="component" value="Unassembled WGS sequence"/>
</dbReference>
<reference evidence="1" key="1">
    <citation type="submission" date="2021-02" db="EMBL/GenBank/DDBJ databases">
        <authorList>
            <person name="Dougan E. K."/>
            <person name="Rhodes N."/>
            <person name="Thang M."/>
            <person name="Chan C."/>
        </authorList>
    </citation>
    <scope>NUCLEOTIDE SEQUENCE</scope>
</reference>
<dbReference type="GO" id="GO:0016788">
    <property type="term" value="F:hydrolase activity, acting on ester bonds"/>
    <property type="evidence" value="ECO:0007669"/>
    <property type="project" value="InterPro"/>
</dbReference>
<dbReference type="InterPro" id="IPR032466">
    <property type="entry name" value="Metal_Hydrolase"/>
</dbReference>
<dbReference type="AlphaFoldDB" id="A0A813F6X2"/>
<proteinExistence type="predicted"/>
<dbReference type="InterPro" id="IPR036770">
    <property type="entry name" value="Ankyrin_rpt-contain_sf"/>
</dbReference>
<evidence type="ECO:0000313" key="1">
    <source>
        <dbReference type="EMBL" id="CAE8606015.1"/>
    </source>
</evidence>
<dbReference type="PANTHER" id="PTHR46363:SF1">
    <property type="entry name" value="DEOXYRIBONUCLEASE TATDN2-RELATED"/>
    <property type="match status" value="1"/>
</dbReference>
<dbReference type="Pfam" id="PF01026">
    <property type="entry name" value="TatD_DNase"/>
    <property type="match status" value="1"/>
</dbReference>
<feature type="non-terminal residue" evidence="1">
    <location>
        <position position="1"/>
    </location>
</feature>
<protein>
    <submittedName>
        <fullName evidence="1">Uncharacterized protein</fullName>
    </submittedName>
</protein>
<dbReference type="Gene3D" id="3.20.20.140">
    <property type="entry name" value="Metal-dependent hydrolases"/>
    <property type="match status" value="1"/>
</dbReference>
<evidence type="ECO:0000313" key="2">
    <source>
        <dbReference type="Proteomes" id="UP000654075"/>
    </source>
</evidence>
<dbReference type="EMBL" id="CAJNNV010018519">
    <property type="protein sequence ID" value="CAE8606015.1"/>
    <property type="molecule type" value="Genomic_DNA"/>
</dbReference>
<sequence>VEGIEDTRTLMLAAERMLGGKVFCTFGCHPHKYQDYNPAYERRLIEAMKLCGNKVVGWGECGLDYYKNSFDVTLPERRHQMLEVFKRSAWCDFPRASTRYCSPPPTRARSPTTPPPRLLPEWDLERAVTKNCPHRVAQILRKDSAAVHAPILDDFGLEMPLVKAARSGSLRVVQLLLDHGATVFGSGASLSPLETLAMGFPTPSQEEQKQTAQQPDDALQLELARWSSFEVGLSTEPLPPVWLASPSKTDTQPLPDWLVDGFEERQRLQAACCLLRAGAQPELRNAQGKTPEDLARAAGRPCLAELLRRADGLRCRKLLQSMWGKRASGPGVAAPRAPNDLLDIFDVPKECVSSFLAVA</sequence>
<dbReference type="InterPro" id="IPR001130">
    <property type="entry name" value="TatD-like"/>
</dbReference>
<organism evidence="1 2">
    <name type="scientific">Polarella glacialis</name>
    <name type="common">Dinoflagellate</name>
    <dbReference type="NCBI Taxonomy" id="89957"/>
    <lineage>
        <taxon>Eukaryota</taxon>
        <taxon>Sar</taxon>
        <taxon>Alveolata</taxon>
        <taxon>Dinophyceae</taxon>
        <taxon>Suessiales</taxon>
        <taxon>Suessiaceae</taxon>
        <taxon>Polarella</taxon>
    </lineage>
</organism>